<dbReference type="EMBL" id="JH767644">
    <property type="protein sequence ID" value="EON69939.1"/>
    <property type="molecule type" value="Genomic_DNA"/>
</dbReference>
<reference evidence="4" key="1">
    <citation type="submission" date="2012-06" db="EMBL/GenBank/DDBJ databases">
        <title>The genome sequence of Coniosporium apollinis CBS 100218.</title>
        <authorList>
            <consortium name="The Broad Institute Genome Sequencing Platform"/>
            <person name="Cuomo C."/>
            <person name="Gorbushina A."/>
            <person name="Noack S."/>
            <person name="Walker B."/>
            <person name="Young S.K."/>
            <person name="Zeng Q."/>
            <person name="Gargeya S."/>
            <person name="Fitzgerald M."/>
            <person name="Haas B."/>
            <person name="Abouelleil A."/>
            <person name="Alvarado L."/>
            <person name="Arachchi H.M."/>
            <person name="Berlin A.M."/>
            <person name="Chapman S.B."/>
            <person name="Goldberg J."/>
            <person name="Griggs A."/>
            <person name="Gujja S."/>
            <person name="Hansen M."/>
            <person name="Howarth C."/>
            <person name="Imamovic A."/>
            <person name="Larimer J."/>
            <person name="McCowan C."/>
            <person name="Montmayeur A."/>
            <person name="Murphy C."/>
            <person name="Neiman D."/>
            <person name="Pearson M."/>
            <person name="Priest M."/>
            <person name="Roberts A."/>
            <person name="Saif S."/>
            <person name="Shea T."/>
            <person name="Sisk P."/>
            <person name="Sykes S."/>
            <person name="Wortman J."/>
            <person name="Nusbaum C."/>
            <person name="Birren B."/>
        </authorList>
    </citation>
    <scope>NUCLEOTIDE SEQUENCE [LARGE SCALE GENOMIC DNA]</scope>
    <source>
        <strain evidence="4">CBS 100218</strain>
    </source>
</reference>
<dbReference type="OMA" id="GGWLFND"/>
<dbReference type="STRING" id="1168221.R7Z7D9"/>
<dbReference type="GeneID" id="19906515"/>
<feature type="domain" description="Utp8 beta-propeller" evidence="2">
    <location>
        <begin position="10"/>
        <end position="205"/>
    </location>
</feature>
<dbReference type="RefSeq" id="XP_007785256.1">
    <property type="nucleotide sequence ID" value="XM_007787066.1"/>
</dbReference>
<evidence type="ECO:0000313" key="3">
    <source>
        <dbReference type="EMBL" id="EON69939.1"/>
    </source>
</evidence>
<evidence type="ECO:0000256" key="1">
    <source>
        <dbReference type="SAM" id="MobiDB-lite"/>
    </source>
</evidence>
<dbReference type="Pfam" id="PF10395">
    <property type="entry name" value="Utp8_b_propeller"/>
    <property type="match status" value="1"/>
</dbReference>
<dbReference type="AlphaFoldDB" id="R7Z7D9"/>
<feature type="region of interest" description="Disordered" evidence="1">
    <location>
        <begin position="525"/>
        <end position="572"/>
    </location>
</feature>
<sequence>MSFGKAIETPHTLASLPPSVHGRALASTVHALNRSKKRKRTEVAVSVDAEGINIYNVQNPRLVASYALPPQTRFTAPPCSAYLKGSEGSRRLTYASIAGSAGESRPQIVCFAENVKKAFAGNPTKTSYALPKSSKPVVSVDVLANNASSQSRDPIQDVLIIHADGQVVCLSADLTTERWSENLSSLYSSQDSSQEKNGIAVEHISYTEAAAARKGLLKGREDVIALLDPTLDGDSGFLEATRLLCVVTAEAQPAVTKLKPRKLQLYALRPRSPDSITSRRPAMQHLLTWDLPTPHVRSHDPARQPLYNIHALSGTLHQLLAGTITTYDLSGTLPRIVSELGDDASSFQSFVRLSSSLLLASSATTCGIYDVKYDSVQAVIPLGSDAEAVANSKRKQDKSAANLGSLALLTYFGDIGLAVGLADDELVGIHIGTDVVPSKRTRATEGLLIDSIGRGIGKKSARTEKIRQSTLAKPPKGCLVGPTGSLDSTWSEKMAELDRHLENGDIDDFERLFAESVGISLAENTLPNAGDSAPKVLPNGIKQPSRADGDTQSDSGVRANVDKVDGTSSASENQSLVLAEECPLPDWQFPSHISSRYRQAHRHKALYALRKIFSQVHPSDGSFQGEEDTPGSITIQFYPPNLFHWLIISGFLTPDMVTQALRTSPGASNSSTSVASPDIISAIVEYDPEMHLLHSILDGPSYLDIFQTVKAIQLLIRSLDNKPIPAPTPLLLTNGTTSVANDTNNDEDDANLAEAEDAASSDLDHALSTLEDGLAIRSRSLRTALTKLHSFPASHITSALRATLSHHEIIFLIQILRIELADGGWTARYIDAGPSGRSDEAGDPSDRGIVIIAELLNCALDAIGAAGWLVSGLNAADGGAEDLLHSLRLEISAALEGTHEASFMRGLLDDFCRYGAKKQRTPGLPSAKAQRRKGKPVTVALATPEEATERRILPLGFKVESKVPETKVSAGGQVKVKSKREIGYEISRKVGKYSFERIVI</sequence>
<evidence type="ECO:0000313" key="4">
    <source>
        <dbReference type="Proteomes" id="UP000016924"/>
    </source>
</evidence>
<accession>R7Z7D9</accession>
<proteinExistence type="predicted"/>
<dbReference type="HOGENOM" id="CLU_013566_0_0_1"/>
<evidence type="ECO:0000259" key="2">
    <source>
        <dbReference type="Pfam" id="PF10395"/>
    </source>
</evidence>
<name>R7Z7D9_CONA1</name>
<dbReference type="OrthoDB" id="5330858at2759"/>
<gene>
    <name evidence="3" type="ORF">W97_09204</name>
</gene>
<keyword evidence="4" id="KW-1185">Reference proteome</keyword>
<organism evidence="3 4">
    <name type="scientific">Coniosporium apollinis (strain CBS 100218)</name>
    <name type="common">Rock-inhabiting black yeast</name>
    <dbReference type="NCBI Taxonomy" id="1168221"/>
    <lineage>
        <taxon>Eukaryota</taxon>
        <taxon>Fungi</taxon>
        <taxon>Dikarya</taxon>
        <taxon>Ascomycota</taxon>
        <taxon>Pezizomycotina</taxon>
        <taxon>Dothideomycetes</taxon>
        <taxon>Dothideomycetes incertae sedis</taxon>
        <taxon>Coniosporium</taxon>
    </lineage>
</organism>
<dbReference type="InterPro" id="IPR018843">
    <property type="entry name" value="Utp8_b-prop"/>
</dbReference>
<dbReference type="Proteomes" id="UP000016924">
    <property type="component" value="Unassembled WGS sequence"/>
</dbReference>
<protein>
    <recommendedName>
        <fullName evidence="2">Utp8 beta-propeller domain-containing protein</fullName>
    </recommendedName>
</protein>
<dbReference type="eggNOG" id="ENOG502S1FV">
    <property type="taxonomic scope" value="Eukaryota"/>
</dbReference>